<protein>
    <submittedName>
        <fullName evidence="2">Pilus assembly protein PilQ</fullName>
    </submittedName>
</protein>
<dbReference type="OrthoDB" id="5296580at2"/>
<reference evidence="2 3" key="1">
    <citation type="submission" date="2018-05" db="EMBL/GenBank/DDBJ databases">
        <title>Spiribacter halobius sp. nov., a moderately halophilic bacterium isolated from marine solar saltern.</title>
        <authorList>
            <person name="Zheng W.-S."/>
            <person name="Lu D.-C."/>
            <person name="Du Z.-J."/>
        </authorList>
    </citation>
    <scope>NUCLEOTIDE SEQUENCE [LARGE SCALE GENOMIC DNA]</scope>
    <source>
        <strain evidence="2 3">E85</strain>
    </source>
</reference>
<dbReference type="RefSeq" id="WP_109676200.1">
    <property type="nucleotide sequence ID" value="NZ_CP086615.1"/>
</dbReference>
<proteinExistence type="predicted"/>
<dbReference type="PROSITE" id="PS51257">
    <property type="entry name" value="PROKAR_LIPOPROTEIN"/>
    <property type="match status" value="1"/>
</dbReference>
<dbReference type="Gene3D" id="2.30.30.830">
    <property type="match status" value="1"/>
</dbReference>
<keyword evidence="3" id="KW-1185">Reference proteome</keyword>
<dbReference type="AlphaFoldDB" id="A0A2U2N6M4"/>
<gene>
    <name evidence="2" type="ORF">DEM34_03170</name>
</gene>
<evidence type="ECO:0000313" key="2">
    <source>
        <dbReference type="EMBL" id="PWG64816.1"/>
    </source>
</evidence>
<dbReference type="Proteomes" id="UP000245474">
    <property type="component" value="Unassembled WGS sequence"/>
</dbReference>
<dbReference type="PIRSF" id="PIRSF016481">
    <property type="entry name" value="Pilus_assembly_PilP"/>
    <property type="match status" value="1"/>
</dbReference>
<dbReference type="Pfam" id="PF04351">
    <property type="entry name" value="PilP"/>
    <property type="match status" value="1"/>
</dbReference>
<evidence type="ECO:0000256" key="1">
    <source>
        <dbReference type="SAM" id="MobiDB-lite"/>
    </source>
</evidence>
<comment type="caution">
    <text evidence="2">The sequence shown here is derived from an EMBL/GenBank/DDBJ whole genome shotgun (WGS) entry which is preliminary data.</text>
</comment>
<sequence>MSSARLGRWLTGATCALLLGGCAEGMGDLQRYIEQVRARPGGEIEPIPEMEPFETYAYPETLDANPFSVQSFAEPEPDDEAVADSGLQPDRSRPREVLEQFELDSLAYVGTLQREGERYALVQDPDGTIHRVQDGNYLGRNYGEIQRITPNSIELRELVPNQQGGWIEREASLALSE</sequence>
<dbReference type="InterPro" id="IPR007446">
    <property type="entry name" value="PilP"/>
</dbReference>
<accession>A0A2U2N6M4</accession>
<evidence type="ECO:0000313" key="3">
    <source>
        <dbReference type="Proteomes" id="UP000245474"/>
    </source>
</evidence>
<dbReference type="EMBL" id="QFFI01000004">
    <property type="protein sequence ID" value="PWG64816.1"/>
    <property type="molecule type" value="Genomic_DNA"/>
</dbReference>
<name>A0A2U2N6M4_9GAMM</name>
<organism evidence="2 3">
    <name type="scientific">Sediminicurvatus halobius</name>
    <dbReference type="NCBI Taxonomy" id="2182432"/>
    <lineage>
        <taxon>Bacteria</taxon>
        <taxon>Pseudomonadati</taxon>
        <taxon>Pseudomonadota</taxon>
        <taxon>Gammaproteobacteria</taxon>
        <taxon>Chromatiales</taxon>
        <taxon>Ectothiorhodospiraceae</taxon>
        <taxon>Sediminicurvatus</taxon>
    </lineage>
</organism>
<feature type="region of interest" description="Disordered" evidence="1">
    <location>
        <begin position="70"/>
        <end position="93"/>
    </location>
</feature>